<protein>
    <recommendedName>
        <fullName evidence="12">DUF421 domain-containing protein</fullName>
    </recommendedName>
</protein>
<evidence type="ECO:0000256" key="3">
    <source>
        <dbReference type="ARBA" id="ARBA00022475"/>
    </source>
</evidence>
<dbReference type="GO" id="GO:0005886">
    <property type="term" value="C:plasma membrane"/>
    <property type="evidence" value="ECO:0007669"/>
    <property type="project" value="UniProtKB-SubCell"/>
</dbReference>
<dbReference type="STRING" id="521095.Apar_1059"/>
<evidence type="ECO:0000256" key="4">
    <source>
        <dbReference type="ARBA" id="ARBA00022692"/>
    </source>
</evidence>
<dbReference type="PANTHER" id="PTHR34582">
    <property type="entry name" value="UPF0702 TRANSMEMBRANE PROTEIN YCAP"/>
    <property type="match status" value="1"/>
</dbReference>
<feature type="domain" description="YetF-like N-terminal transmembrane" evidence="9">
    <location>
        <begin position="4"/>
        <end position="79"/>
    </location>
</feature>
<organism evidence="10 11">
    <name type="scientific">Lancefieldella parvula (strain ATCC 33793 / DSM 20469 / CCUG 32760 / JCM 10300 / KCTC 3663 / VPI 0546 / 1246)</name>
    <name type="common">Atopobium parvulum</name>
    <dbReference type="NCBI Taxonomy" id="521095"/>
    <lineage>
        <taxon>Bacteria</taxon>
        <taxon>Bacillati</taxon>
        <taxon>Actinomycetota</taxon>
        <taxon>Coriobacteriia</taxon>
        <taxon>Coriobacteriales</taxon>
        <taxon>Atopobiaceae</taxon>
        <taxon>Lancefieldella</taxon>
    </lineage>
</organism>
<dbReference type="eggNOG" id="COG2323">
    <property type="taxonomic scope" value="Bacteria"/>
</dbReference>
<evidence type="ECO:0000313" key="11">
    <source>
        <dbReference type="Proteomes" id="UP000000960"/>
    </source>
</evidence>
<keyword evidence="5 7" id="KW-1133">Transmembrane helix</keyword>
<accession>C8W7P6</accession>
<dbReference type="Pfam" id="PF20730">
    <property type="entry name" value="YetF_N"/>
    <property type="match status" value="1"/>
</dbReference>
<dbReference type="KEGG" id="apv:Apar_1059"/>
<evidence type="ECO:0000259" key="9">
    <source>
        <dbReference type="Pfam" id="PF20730"/>
    </source>
</evidence>
<comment type="subcellular location">
    <subcellularLocation>
        <location evidence="1">Cell membrane</location>
        <topology evidence="1">Multi-pass membrane protein</topology>
    </subcellularLocation>
</comment>
<evidence type="ECO:0000313" key="10">
    <source>
        <dbReference type="EMBL" id="ACV51487.1"/>
    </source>
</evidence>
<evidence type="ECO:0000256" key="5">
    <source>
        <dbReference type="ARBA" id="ARBA00022989"/>
    </source>
</evidence>
<dbReference type="HOGENOM" id="CLU_077149_4_0_11"/>
<dbReference type="InterPro" id="IPR048454">
    <property type="entry name" value="YetF_N"/>
</dbReference>
<keyword evidence="3" id="KW-1003">Cell membrane</keyword>
<dbReference type="RefSeq" id="WP_012809144.1">
    <property type="nucleotide sequence ID" value="NC_013203.1"/>
</dbReference>
<dbReference type="AlphaFoldDB" id="C8W7P6"/>
<proteinExistence type="inferred from homology"/>
<dbReference type="EMBL" id="CP001721">
    <property type="protein sequence ID" value="ACV51487.1"/>
    <property type="molecule type" value="Genomic_DNA"/>
</dbReference>
<dbReference type="OrthoDB" id="9778331at2"/>
<feature type="domain" description="YetF C-terminal" evidence="8">
    <location>
        <begin position="82"/>
        <end position="200"/>
    </location>
</feature>
<dbReference type="PANTHER" id="PTHR34582:SF6">
    <property type="entry name" value="UPF0702 TRANSMEMBRANE PROTEIN YCAP"/>
    <property type="match status" value="1"/>
</dbReference>
<dbReference type="InterPro" id="IPR007353">
    <property type="entry name" value="DUF421"/>
</dbReference>
<keyword evidence="11" id="KW-1185">Reference proteome</keyword>
<keyword evidence="4 7" id="KW-0812">Transmembrane</keyword>
<reference evidence="10 11" key="1">
    <citation type="journal article" date="2009" name="Stand. Genomic Sci.">
        <title>Complete genome sequence of Atopobium parvulum type strain (IPP 1246).</title>
        <authorList>
            <person name="Copeland A."/>
            <person name="Sikorski J."/>
            <person name="Lapidus A."/>
            <person name="Nolan M."/>
            <person name="Del Rio T.G."/>
            <person name="Lucas S."/>
            <person name="Chen F."/>
            <person name="Tice H."/>
            <person name="Pitluck S."/>
            <person name="Cheng J.F."/>
            <person name="Pukall R."/>
            <person name="Chertkov O."/>
            <person name="Brettin T."/>
            <person name="Han C."/>
            <person name="Detter J.C."/>
            <person name="Kuske C."/>
            <person name="Bruce D."/>
            <person name="Goodwin L."/>
            <person name="Ivanova N."/>
            <person name="Mavromatis K."/>
            <person name="Mikhailova N."/>
            <person name="Chen A."/>
            <person name="Palaniappan K."/>
            <person name="Chain P."/>
            <person name="Rohde M."/>
            <person name="Goker M."/>
            <person name="Bristow J."/>
            <person name="Eisen J.A."/>
            <person name="Markowitz V."/>
            <person name="Hugenholtz P."/>
            <person name="Kyrpides N.C."/>
            <person name="Klenk H.P."/>
            <person name="Detter J.C."/>
        </authorList>
    </citation>
    <scope>NUCLEOTIDE SEQUENCE [LARGE SCALE GENOMIC DNA]</scope>
    <source>
        <strain evidence="11">ATCC 33793 / DSM 20469 / CCUG 32760 / JCM 10300 / KCTC 3663 / VPI 0546 / 1246</strain>
    </source>
</reference>
<comment type="similarity">
    <text evidence="2">Belongs to the UPF0702 family.</text>
</comment>
<dbReference type="GeneID" id="84806582"/>
<keyword evidence="6 7" id="KW-0472">Membrane</keyword>
<dbReference type="InterPro" id="IPR023090">
    <property type="entry name" value="UPF0702_alpha/beta_dom_sf"/>
</dbReference>
<evidence type="ECO:0000256" key="7">
    <source>
        <dbReference type="SAM" id="Phobius"/>
    </source>
</evidence>
<evidence type="ECO:0008006" key="12">
    <source>
        <dbReference type="Google" id="ProtNLM"/>
    </source>
</evidence>
<evidence type="ECO:0000259" key="8">
    <source>
        <dbReference type="Pfam" id="PF04239"/>
    </source>
</evidence>
<evidence type="ECO:0000256" key="2">
    <source>
        <dbReference type="ARBA" id="ARBA00006448"/>
    </source>
</evidence>
<dbReference type="Gene3D" id="3.30.240.20">
    <property type="entry name" value="bsu07140 like domains"/>
    <property type="match status" value="2"/>
</dbReference>
<dbReference type="Proteomes" id="UP000000960">
    <property type="component" value="Chromosome"/>
</dbReference>
<evidence type="ECO:0000256" key="6">
    <source>
        <dbReference type="ARBA" id="ARBA00023136"/>
    </source>
</evidence>
<evidence type="ECO:0000256" key="1">
    <source>
        <dbReference type="ARBA" id="ARBA00004651"/>
    </source>
</evidence>
<dbReference type="Pfam" id="PF04239">
    <property type="entry name" value="DUF421"/>
    <property type="match status" value="1"/>
</dbReference>
<feature type="transmembrane region" description="Helical" evidence="7">
    <location>
        <begin position="59"/>
        <end position="79"/>
    </location>
</feature>
<gene>
    <name evidence="10" type="ordered locus">Apar_1059</name>
</gene>
<sequence length="215" mass="23887">MNFYLEVAIKLCIGLFSLVLAINVSGKGNLAPTAAIDQVQNFVLGGIVGGMIYNSSITILQYTLVLLIWLIIVMVLKWLRTNNMLVKQLIDGRPVIVIDKGKLLVDNCRSMGLTAYDVSLKLRQAGVNYTSEVKRAILEQNGQLIIVQHGEENVKFPLITDGQVQTNILEALDLEENWLGKELQRQGYESPSEIYLAEYSSGNLIITPYTERSVG</sequence>
<name>C8W7P6_LANP1</name>